<organism evidence="4 5">
    <name type="scientific">Tectimicrobiota bacterium</name>
    <dbReference type="NCBI Taxonomy" id="2528274"/>
    <lineage>
        <taxon>Bacteria</taxon>
        <taxon>Pseudomonadati</taxon>
        <taxon>Nitrospinota/Tectimicrobiota group</taxon>
        <taxon>Candidatus Tectimicrobiota</taxon>
    </lineage>
</organism>
<evidence type="ECO:0000313" key="5">
    <source>
        <dbReference type="Proteomes" id="UP000772181"/>
    </source>
</evidence>
<protein>
    <submittedName>
        <fullName evidence="4">Alanine--glyoxylate aminotransferase family protein</fullName>
    </submittedName>
</protein>
<evidence type="ECO:0000313" key="4">
    <source>
        <dbReference type="EMBL" id="MBI4595871.1"/>
    </source>
</evidence>
<proteinExistence type="inferred from homology"/>
<gene>
    <name evidence="4" type="ORF">HY730_05765</name>
</gene>
<keyword evidence="4" id="KW-0808">Transferase</keyword>
<dbReference type="Gene3D" id="3.90.1150.10">
    <property type="entry name" value="Aspartate Aminotransferase, domain 1"/>
    <property type="match status" value="1"/>
</dbReference>
<accession>A0A933GLZ4</accession>
<comment type="similarity">
    <text evidence="2">Belongs to the class-V pyridoxal-phosphate-dependent aminotransferase family.</text>
</comment>
<keyword evidence="4" id="KW-0032">Aminotransferase</keyword>
<comment type="cofactor">
    <cofactor evidence="1">
        <name>pyridoxal 5'-phosphate</name>
        <dbReference type="ChEBI" id="CHEBI:597326"/>
    </cofactor>
</comment>
<comment type="caution">
    <text evidence="4">The sequence shown here is derived from an EMBL/GenBank/DDBJ whole genome shotgun (WGS) entry which is preliminary data.</text>
</comment>
<evidence type="ECO:0000256" key="2">
    <source>
        <dbReference type="ARBA" id="ARBA00009236"/>
    </source>
</evidence>
<evidence type="ECO:0000256" key="1">
    <source>
        <dbReference type="ARBA" id="ARBA00001933"/>
    </source>
</evidence>
<dbReference type="EMBL" id="JACQWF010000262">
    <property type="protein sequence ID" value="MBI4595871.1"/>
    <property type="molecule type" value="Genomic_DNA"/>
</dbReference>
<reference evidence="4" key="1">
    <citation type="submission" date="2020-07" db="EMBL/GenBank/DDBJ databases">
        <title>Huge and variable diversity of episymbiotic CPR bacteria and DPANN archaea in groundwater ecosystems.</title>
        <authorList>
            <person name="He C.Y."/>
            <person name="Keren R."/>
            <person name="Whittaker M."/>
            <person name="Farag I.F."/>
            <person name="Doudna J."/>
            <person name="Cate J.H.D."/>
            <person name="Banfield J.F."/>
        </authorList>
    </citation>
    <scope>NUCLEOTIDE SEQUENCE</scope>
    <source>
        <strain evidence="4">NC_groundwater_1482_Ag_S-0.65um_47_24</strain>
    </source>
</reference>
<dbReference type="GO" id="GO:0008453">
    <property type="term" value="F:alanine-glyoxylate transaminase activity"/>
    <property type="evidence" value="ECO:0007669"/>
    <property type="project" value="TreeGrafter"/>
</dbReference>
<name>A0A933GLZ4_UNCTE</name>
<dbReference type="GO" id="GO:0019265">
    <property type="term" value="P:glycine biosynthetic process, by transamination of glyoxylate"/>
    <property type="evidence" value="ECO:0007669"/>
    <property type="project" value="TreeGrafter"/>
</dbReference>
<feature type="non-terminal residue" evidence="4">
    <location>
        <position position="1"/>
    </location>
</feature>
<evidence type="ECO:0000256" key="3">
    <source>
        <dbReference type="ARBA" id="ARBA00022898"/>
    </source>
</evidence>
<dbReference type="Proteomes" id="UP000772181">
    <property type="component" value="Unassembled WGS sequence"/>
</dbReference>
<dbReference type="PANTHER" id="PTHR21152:SF40">
    <property type="entry name" value="ALANINE--GLYOXYLATE AMINOTRANSFERASE"/>
    <property type="match status" value="1"/>
</dbReference>
<dbReference type="InterPro" id="IPR015424">
    <property type="entry name" value="PyrdxlP-dep_Trfase"/>
</dbReference>
<dbReference type="SUPFAM" id="SSF53383">
    <property type="entry name" value="PLP-dependent transferases"/>
    <property type="match status" value="1"/>
</dbReference>
<dbReference type="GO" id="GO:0004760">
    <property type="term" value="F:L-serine-pyruvate transaminase activity"/>
    <property type="evidence" value="ECO:0007669"/>
    <property type="project" value="TreeGrafter"/>
</dbReference>
<dbReference type="InterPro" id="IPR015422">
    <property type="entry name" value="PyrdxlP-dep_Trfase_small"/>
</dbReference>
<dbReference type="PANTHER" id="PTHR21152">
    <property type="entry name" value="AMINOTRANSFERASE CLASS V"/>
    <property type="match status" value="1"/>
</dbReference>
<dbReference type="AlphaFoldDB" id="A0A933GLZ4"/>
<sequence length="134" mass="14302">GLQAVLKQIKQEGLEAVFARHDLLARATRAGMLALGLNLYTQDLPSNAVTAVKVPEGVDGQALTKQLREKYGLTIAGGQDRAKGKIFRIAHLGYADVFDVIIAVSAVEMCLNDLGFKAELGRGVRAAQEILSLA</sequence>
<dbReference type="FunFam" id="3.90.1150.10:FF:000031">
    <property type="entry name" value="Serine--glyoxylate aminotransferase"/>
    <property type="match status" value="1"/>
</dbReference>
<keyword evidence="3" id="KW-0663">Pyridoxal phosphate</keyword>